<dbReference type="PANTHER" id="PTHR44591:SF3">
    <property type="entry name" value="RESPONSE REGULATORY DOMAIN-CONTAINING PROTEIN"/>
    <property type="match status" value="1"/>
</dbReference>
<keyword evidence="1 2" id="KW-0597">Phosphoprotein</keyword>
<dbReference type="InterPro" id="IPR001789">
    <property type="entry name" value="Sig_transdc_resp-reg_receiver"/>
</dbReference>
<evidence type="ECO:0000313" key="5">
    <source>
        <dbReference type="Proteomes" id="UP000220034"/>
    </source>
</evidence>
<evidence type="ECO:0000313" key="4">
    <source>
        <dbReference type="EMBL" id="SOH94571.1"/>
    </source>
</evidence>
<proteinExistence type="predicted"/>
<dbReference type="SMART" id="SM00448">
    <property type="entry name" value="REC"/>
    <property type="match status" value="1"/>
</dbReference>
<dbReference type="InterPro" id="IPR050595">
    <property type="entry name" value="Bact_response_regulator"/>
</dbReference>
<keyword evidence="5" id="KW-1185">Reference proteome</keyword>
<feature type="modified residue" description="4-aspartylphosphate" evidence="2">
    <location>
        <position position="52"/>
    </location>
</feature>
<gene>
    <name evidence="4" type="ORF">SAMN06273572_104271</name>
</gene>
<dbReference type="OrthoDB" id="5456285at2"/>
<sequence>MKTIVIMEDDIALAAEWQLHLEQAGYIVVQTNGASECLEYLSDNHADLVIADVYVQRDGVFVGDGGIKLIGLLRATGGKMAQPALPVICVSGVGGGTKHLPPVLELAKSMGANAVFQKPVAFSDLIKCIEALLPATDHR</sequence>
<dbReference type="CDD" id="cd00156">
    <property type="entry name" value="REC"/>
    <property type="match status" value="1"/>
</dbReference>
<dbReference type="EMBL" id="OCTN01000004">
    <property type="protein sequence ID" value="SOH94571.1"/>
    <property type="molecule type" value="Genomic_DNA"/>
</dbReference>
<dbReference type="SUPFAM" id="SSF52172">
    <property type="entry name" value="CheY-like"/>
    <property type="match status" value="1"/>
</dbReference>
<organism evidence="4 5">
    <name type="scientific">Pontivivens marinum</name>
    <dbReference type="NCBI Taxonomy" id="1690039"/>
    <lineage>
        <taxon>Bacteria</taxon>
        <taxon>Pseudomonadati</taxon>
        <taxon>Pseudomonadota</taxon>
        <taxon>Alphaproteobacteria</taxon>
        <taxon>Rhodobacterales</taxon>
        <taxon>Paracoccaceae</taxon>
        <taxon>Pontivivens</taxon>
    </lineage>
</organism>
<dbReference type="AlphaFoldDB" id="A0A2C9CST7"/>
<dbReference type="PROSITE" id="PS50110">
    <property type="entry name" value="RESPONSE_REGULATORY"/>
    <property type="match status" value="1"/>
</dbReference>
<protein>
    <submittedName>
        <fullName evidence="4">Response regulator receiver domain-containing protein</fullName>
    </submittedName>
</protein>
<dbReference type="RefSeq" id="WP_097930273.1">
    <property type="nucleotide sequence ID" value="NZ_OCTN01000004.1"/>
</dbReference>
<evidence type="ECO:0000256" key="2">
    <source>
        <dbReference type="PROSITE-ProRule" id="PRU00169"/>
    </source>
</evidence>
<dbReference type="Gene3D" id="3.40.50.2300">
    <property type="match status" value="1"/>
</dbReference>
<accession>A0A2C9CST7</accession>
<dbReference type="PANTHER" id="PTHR44591">
    <property type="entry name" value="STRESS RESPONSE REGULATOR PROTEIN 1"/>
    <property type="match status" value="1"/>
</dbReference>
<evidence type="ECO:0000256" key="1">
    <source>
        <dbReference type="ARBA" id="ARBA00022553"/>
    </source>
</evidence>
<dbReference type="Pfam" id="PF00072">
    <property type="entry name" value="Response_reg"/>
    <property type="match status" value="1"/>
</dbReference>
<dbReference type="GO" id="GO:0000160">
    <property type="term" value="P:phosphorelay signal transduction system"/>
    <property type="evidence" value="ECO:0007669"/>
    <property type="project" value="InterPro"/>
</dbReference>
<name>A0A2C9CST7_9RHOB</name>
<dbReference type="Proteomes" id="UP000220034">
    <property type="component" value="Unassembled WGS sequence"/>
</dbReference>
<reference evidence="5" key="1">
    <citation type="submission" date="2017-09" db="EMBL/GenBank/DDBJ databases">
        <authorList>
            <person name="Varghese N."/>
            <person name="Submissions S."/>
        </authorList>
    </citation>
    <scope>NUCLEOTIDE SEQUENCE [LARGE SCALE GENOMIC DNA]</scope>
    <source>
        <strain evidence="5">C7</strain>
    </source>
</reference>
<feature type="domain" description="Response regulatory" evidence="3">
    <location>
        <begin position="3"/>
        <end position="133"/>
    </location>
</feature>
<dbReference type="InterPro" id="IPR011006">
    <property type="entry name" value="CheY-like_superfamily"/>
</dbReference>
<evidence type="ECO:0000259" key="3">
    <source>
        <dbReference type="PROSITE" id="PS50110"/>
    </source>
</evidence>